<reference evidence="2" key="2">
    <citation type="submission" date="2015-01" db="EMBL/GenBank/DDBJ databases">
        <title>Evolutionary Origins and Diversification of the Mycorrhizal Mutualists.</title>
        <authorList>
            <consortium name="DOE Joint Genome Institute"/>
            <consortium name="Mycorrhizal Genomics Consortium"/>
            <person name="Kohler A."/>
            <person name="Kuo A."/>
            <person name="Nagy L.G."/>
            <person name="Floudas D."/>
            <person name="Copeland A."/>
            <person name="Barry K.W."/>
            <person name="Cichocki N."/>
            <person name="Veneault-Fourrey C."/>
            <person name="LaButti K."/>
            <person name="Lindquist E.A."/>
            <person name="Lipzen A."/>
            <person name="Lundell T."/>
            <person name="Morin E."/>
            <person name="Murat C."/>
            <person name="Riley R."/>
            <person name="Ohm R."/>
            <person name="Sun H."/>
            <person name="Tunlid A."/>
            <person name="Henrissat B."/>
            <person name="Grigoriev I.V."/>
            <person name="Hibbett D.S."/>
            <person name="Martin F."/>
        </authorList>
    </citation>
    <scope>NUCLEOTIDE SEQUENCE [LARGE SCALE GENOMIC DNA]</scope>
    <source>
        <strain evidence="2">F 1598</strain>
    </source>
</reference>
<dbReference type="InParanoid" id="A0A0C3BSE6"/>
<feature type="non-terminal residue" evidence="1">
    <location>
        <position position="1"/>
    </location>
</feature>
<sequence length="126" mass="14738">TAQLIELEFQDRKLVDLEDVLDHVFCQGFVEAKYRPSFWWENMDGKKIKGGQVVWARVLDNRYLLSRHSFPSIIEDIPPAIWFSYNYKNNTSAPVVTQRIKFDAHVMLEKLAHVTNHIFSQGCPRS</sequence>
<reference evidence="1 2" key="1">
    <citation type="submission" date="2014-04" db="EMBL/GenBank/DDBJ databases">
        <authorList>
            <consortium name="DOE Joint Genome Institute"/>
            <person name="Kuo A."/>
            <person name="Tarkka M."/>
            <person name="Buscot F."/>
            <person name="Kohler A."/>
            <person name="Nagy L.G."/>
            <person name="Floudas D."/>
            <person name="Copeland A."/>
            <person name="Barry K.W."/>
            <person name="Cichocki N."/>
            <person name="Veneault-Fourrey C."/>
            <person name="LaButti K."/>
            <person name="Lindquist E.A."/>
            <person name="Lipzen A."/>
            <person name="Lundell T."/>
            <person name="Morin E."/>
            <person name="Murat C."/>
            <person name="Sun H."/>
            <person name="Tunlid A."/>
            <person name="Henrissat B."/>
            <person name="Grigoriev I.V."/>
            <person name="Hibbett D.S."/>
            <person name="Martin F."/>
            <person name="Nordberg H.P."/>
            <person name="Cantor M.N."/>
            <person name="Hua S.X."/>
        </authorList>
    </citation>
    <scope>NUCLEOTIDE SEQUENCE [LARGE SCALE GENOMIC DNA]</scope>
    <source>
        <strain evidence="1 2">F 1598</strain>
    </source>
</reference>
<dbReference type="OrthoDB" id="2887913at2759"/>
<dbReference type="AlphaFoldDB" id="A0A0C3BSE6"/>
<dbReference type="Proteomes" id="UP000054166">
    <property type="component" value="Unassembled WGS sequence"/>
</dbReference>
<protein>
    <submittedName>
        <fullName evidence="1">Uncharacterized protein</fullName>
    </submittedName>
</protein>
<gene>
    <name evidence="1" type="ORF">PILCRDRAFT_61309</name>
</gene>
<proteinExistence type="predicted"/>
<accession>A0A0C3BSE6</accession>
<keyword evidence="2" id="KW-1185">Reference proteome</keyword>
<name>A0A0C3BSE6_PILCF</name>
<dbReference type="HOGENOM" id="CLU_1986901_0_0_1"/>
<evidence type="ECO:0000313" key="2">
    <source>
        <dbReference type="Proteomes" id="UP000054166"/>
    </source>
</evidence>
<evidence type="ECO:0000313" key="1">
    <source>
        <dbReference type="EMBL" id="KIM89453.1"/>
    </source>
</evidence>
<dbReference type="EMBL" id="KN832975">
    <property type="protein sequence ID" value="KIM89453.1"/>
    <property type="molecule type" value="Genomic_DNA"/>
</dbReference>
<organism evidence="1 2">
    <name type="scientific">Piloderma croceum (strain F 1598)</name>
    <dbReference type="NCBI Taxonomy" id="765440"/>
    <lineage>
        <taxon>Eukaryota</taxon>
        <taxon>Fungi</taxon>
        <taxon>Dikarya</taxon>
        <taxon>Basidiomycota</taxon>
        <taxon>Agaricomycotina</taxon>
        <taxon>Agaricomycetes</taxon>
        <taxon>Agaricomycetidae</taxon>
        <taxon>Atheliales</taxon>
        <taxon>Atheliaceae</taxon>
        <taxon>Piloderma</taxon>
    </lineage>
</organism>